<dbReference type="Proteomes" id="UP000053695">
    <property type="component" value="Unassembled WGS sequence"/>
</dbReference>
<dbReference type="GO" id="GO:0070733">
    <property type="term" value="F:AMPylase activity"/>
    <property type="evidence" value="ECO:0007669"/>
    <property type="project" value="UniProtKB-EC"/>
</dbReference>
<dbReference type="STRING" id="1069083.GCA_000371805_00356"/>
<dbReference type="PATRIC" id="fig|1069083.5.peg.467"/>
<dbReference type="SUPFAM" id="SSF81301">
    <property type="entry name" value="Nucleotidyltransferase"/>
    <property type="match status" value="1"/>
</dbReference>
<evidence type="ECO:0000313" key="5">
    <source>
        <dbReference type="EMBL" id="ENN96434.1"/>
    </source>
</evidence>
<accession>N6UVS2</accession>
<comment type="catalytic activity">
    <reaction evidence="2">
        <text>O-(5'-adenylyl)-L-tyrosyl-[protein] + ATP = O-[5'-(adenylyl-(5'-&gt;3')-adenylyl)]-L-tyrosyl-[protein] + diphosphate</text>
        <dbReference type="Rhea" id="RHEA:66528"/>
        <dbReference type="Rhea" id="RHEA-COMP:13846"/>
        <dbReference type="Rhea" id="RHEA-COMP:17046"/>
        <dbReference type="ChEBI" id="CHEBI:30616"/>
        <dbReference type="ChEBI" id="CHEBI:33019"/>
        <dbReference type="ChEBI" id="CHEBI:83624"/>
        <dbReference type="ChEBI" id="CHEBI:167160"/>
    </reaction>
</comment>
<evidence type="ECO:0000313" key="6">
    <source>
        <dbReference type="Proteomes" id="UP000053695"/>
    </source>
</evidence>
<organism evidence="5 6">
    <name type="scientific">Methanocaldococcus villosus KIN24-T80</name>
    <dbReference type="NCBI Taxonomy" id="1069083"/>
    <lineage>
        <taxon>Archaea</taxon>
        <taxon>Methanobacteriati</taxon>
        <taxon>Methanobacteriota</taxon>
        <taxon>Methanomada group</taxon>
        <taxon>Methanococci</taxon>
        <taxon>Methanococcales</taxon>
        <taxon>Methanocaldococcaceae</taxon>
        <taxon>Methanocaldococcus</taxon>
    </lineage>
</organism>
<comment type="catalytic activity">
    <reaction evidence="3">
        <text>L-tyrosyl-[protein] + ATP = O-(5'-adenylyl)-L-tyrosyl-[protein] + diphosphate</text>
        <dbReference type="Rhea" id="RHEA:54288"/>
        <dbReference type="Rhea" id="RHEA-COMP:10136"/>
        <dbReference type="Rhea" id="RHEA-COMP:13846"/>
        <dbReference type="ChEBI" id="CHEBI:30616"/>
        <dbReference type="ChEBI" id="CHEBI:33019"/>
        <dbReference type="ChEBI" id="CHEBI:46858"/>
        <dbReference type="ChEBI" id="CHEBI:83624"/>
        <dbReference type="EC" id="2.7.7.108"/>
    </reaction>
</comment>
<dbReference type="EMBL" id="APMM01000015">
    <property type="protein sequence ID" value="ENN96434.1"/>
    <property type="molecule type" value="Genomic_DNA"/>
</dbReference>
<evidence type="ECO:0000256" key="1">
    <source>
        <dbReference type="ARBA" id="ARBA00034531"/>
    </source>
</evidence>
<dbReference type="Pfam" id="PF01909">
    <property type="entry name" value="NTP_transf_2"/>
    <property type="match status" value="1"/>
</dbReference>
<feature type="domain" description="Polymerase nucleotidyl transferase" evidence="4">
    <location>
        <begin position="134"/>
        <end position="196"/>
    </location>
</feature>
<dbReference type="RefSeq" id="WP_004590347.1">
    <property type="nucleotide sequence ID" value="NZ_APMM01000015.1"/>
</dbReference>
<evidence type="ECO:0000259" key="4">
    <source>
        <dbReference type="Pfam" id="PF01909"/>
    </source>
</evidence>
<evidence type="ECO:0000256" key="3">
    <source>
        <dbReference type="ARBA" id="ARBA00048696"/>
    </source>
</evidence>
<keyword evidence="6" id="KW-1185">Reference proteome</keyword>
<gene>
    <name evidence="5" type="ORF">J422_02375</name>
</gene>
<dbReference type="InterPro" id="IPR043519">
    <property type="entry name" value="NT_sf"/>
</dbReference>
<dbReference type="AlphaFoldDB" id="N6UVS2"/>
<dbReference type="EC" id="2.7.7.108" evidence="1"/>
<protein>
    <recommendedName>
        <fullName evidence="1">protein adenylyltransferase</fullName>
        <ecNumber evidence="1">2.7.7.108</ecNumber>
    </recommendedName>
</protein>
<reference evidence="5 6" key="1">
    <citation type="journal article" date="2013" name="Genome Announc.">
        <title>Draft Genome Sequence of a Highly Flagellated, Fast-Swimming Archaeon, Methanocaldococcus villosus Strain KIN24-T80 (DSM 22612).</title>
        <authorList>
            <person name="Thennarasu S."/>
            <person name="Polireddy D."/>
            <person name="Antony A."/>
            <person name="Yada M.R."/>
            <person name="Algarawi S."/>
            <person name="Sivakumar N."/>
        </authorList>
    </citation>
    <scope>NUCLEOTIDE SEQUENCE [LARGE SCALE GENOMIC DNA]</scope>
    <source>
        <strain evidence="5 6">KIN24-T80</strain>
    </source>
</reference>
<name>N6UVS2_9EURY</name>
<sequence length="337" mass="39594">MSMKIRTFIETVEGMYFAVVSYVHPKDRIIAFLRYVPYEYVDIPVDKSNIREINGKKYVKMADSDLAYKFLREKFSEYLFYDEVNDILIHAVPNDRIKNILKPEDRLKEILENSRNALEEKCRKLAIILEDYGVNLNKAGVTGSLLLKLNNPNSDIDFVVYGEEFNKARMALKEAIEDGKIEALTLEFWKKAYEKRIKDNSLTFEEFIFHEKRKYNRGVIDGTMFDLLFVRDRVDEKYGEKRYKGLGYISIEGKVLDDKLIFDSPAVYKIECYNDKEIKELCSFTHTYAGQCFKGEEFIARGKLEEVITKKGNYKRVVVGTKREAYNEYIKVKRCLQ</sequence>
<dbReference type="InterPro" id="IPR002934">
    <property type="entry name" value="Polymerase_NTP_transf_dom"/>
</dbReference>
<comment type="caution">
    <text evidence="5">The sequence shown here is derived from an EMBL/GenBank/DDBJ whole genome shotgun (WGS) entry which is preliminary data.</text>
</comment>
<dbReference type="OrthoDB" id="18771at2157"/>
<evidence type="ECO:0000256" key="2">
    <source>
        <dbReference type="ARBA" id="ARBA00047518"/>
    </source>
</evidence>
<proteinExistence type="predicted"/>